<gene>
    <name evidence="3" type="ORF">IEQ44_07465</name>
</gene>
<name>A0ABR9RSD5_9ACTN</name>
<dbReference type="InterPro" id="IPR010273">
    <property type="entry name" value="DUF881"/>
</dbReference>
<dbReference type="PANTHER" id="PTHR37313">
    <property type="entry name" value="UPF0749 PROTEIN RV1825"/>
    <property type="match status" value="1"/>
</dbReference>
<dbReference type="Proteomes" id="UP000756387">
    <property type="component" value="Unassembled WGS sequence"/>
</dbReference>
<sequence length="251" mass="27597">MTEEPRVSPTRRAWRVATPMILLLSGTLFVVSAQNSDGGDLRPTRYTDIASIVEAETAELERLTEEAARLDAEVAALARAYDDRDTNRYNRRIEKLLDPTGYTAKSGTAVTVTLTDAPEDLIREAATNEERDKMVVHQQDIQAVVNAMWRAGAEAVTIQGKRVIATTGIKCSGNTVQLQGLPYSPPYVITAIGDQLDIFSEIQADDYVSLYREDSTDPEIAVGYEIELVDHATAPAYDVPVNLSYAEPMES</sequence>
<reference evidence="3 4" key="1">
    <citation type="submission" date="2020-10" db="EMBL/GenBank/DDBJ databases">
        <title>Nocardioides sp. isolated from sludge.</title>
        <authorList>
            <person name="Zhang X."/>
        </authorList>
    </citation>
    <scope>NUCLEOTIDE SEQUENCE [LARGE SCALE GENOMIC DNA]</scope>
    <source>
        <strain evidence="3 4">Y6</strain>
    </source>
</reference>
<dbReference type="EMBL" id="JADCSA010000006">
    <property type="protein sequence ID" value="MBE7324488.1"/>
    <property type="molecule type" value="Genomic_DNA"/>
</dbReference>
<dbReference type="PANTHER" id="PTHR37313:SF4">
    <property type="entry name" value="CONSERVED MEMBRANE PROTEIN-RELATED"/>
    <property type="match status" value="1"/>
</dbReference>
<proteinExistence type="inferred from homology"/>
<dbReference type="RefSeq" id="WP_193637832.1">
    <property type="nucleotide sequence ID" value="NZ_JADCSA010000006.1"/>
</dbReference>
<dbReference type="Pfam" id="PF05949">
    <property type="entry name" value="DUF881"/>
    <property type="match status" value="1"/>
</dbReference>
<evidence type="ECO:0000313" key="4">
    <source>
        <dbReference type="Proteomes" id="UP000756387"/>
    </source>
</evidence>
<comment type="similarity">
    <text evidence="1">Belongs to the UPF0749 family.</text>
</comment>
<dbReference type="Gene3D" id="3.30.70.1880">
    <property type="entry name" value="Protein of unknown function DUF881"/>
    <property type="match status" value="1"/>
</dbReference>
<protein>
    <submittedName>
        <fullName evidence="3">DUF881 domain-containing protein</fullName>
    </submittedName>
</protein>
<feature type="coiled-coil region" evidence="2">
    <location>
        <begin position="53"/>
        <end position="80"/>
    </location>
</feature>
<comment type="caution">
    <text evidence="3">The sequence shown here is derived from an EMBL/GenBank/DDBJ whole genome shotgun (WGS) entry which is preliminary data.</text>
</comment>
<evidence type="ECO:0000313" key="3">
    <source>
        <dbReference type="EMBL" id="MBE7324488.1"/>
    </source>
</evidence>
<keyword evidence="4" id="KW-1185">Reference proteome</keyword>
<keyword evidence="2" id="KW-0175">Coiled coil</keyword>
<evidence type="ECO:0000256" key="2">
    <source>
        <dbReference type="SAM" id="Coils"/>
    </source>
</evidence>
<evidence type="ECO:0000256" key="1">
    <source>
        <dbReference type="ARBA" id="ARBA00009108"/>
    </source>
</evidence>
<accession>A0ABR9RSD5</accession>
<organism evidence="3 4">
    <name type="scientific">Nocardioides malaquae</name>
    <dbReference type="NCBI Taxonomy" id="2773426"/>
    <lineage>
        <taxon>Bacteria</taxon>
        <taxon>Bacillati</taxon>
        <taxon>Actinomycetota</taxon>
        <taxon>Actinomycetes</taxon>
        <taxon>Propionibacteriales</taxon>
        <taxon>Nocardioidaceae</taxon>
        <taxon>Nocardioides</taxon>
    </lineage>
</organism>